<sequence>MSKERSIATLPLDGGALCFHFINTVNAWRGPNLHEYLGSYAELIDWCRKVGILDEAQRTALLQYATANEPAAVAALQKLKRTRETLYHFFSGIAENDGISLSPSVLEKFNKALAGALTHLQFEQTGTGVQATMERDDTDLMAPLWTVMKSAYDVLTNEEHARIKECETCGWIFLDQTKNNKKRWCSPLTCGTTDKSKRYYQKKKEKAEE</sequence>
<dbReference type="AlphaFoldDB" id="A0A1G8CBD8"/>
<dbReference type="Pfam" id="PF07336">
    <property type="entry name" value="ABATE"/>
    <property type="match status" value="1"/>
</dbReference>
<dbReference type="InterPro" id="IPR021005">
    <property type="entry name" value="Znf_CGNR"/>
</dbReference>
<dbReference type="Pfam" id="PF11706">
    <property type="entry name" value="zf-CGNR"/>
    <property type="match status" value="1"/>
</dbReference>
<proteinExistence type="predicted"/>
<dbReference type="InterPro" id="IPR023286">
    <property type="entry name" value="ABATE_dom_sf"/>
</dbReference>
<dbReference type="Proteomes" id="UP000199045">
    <property type="component" value="Unassembled WGS sequence"/>
</dbReference>
<evidence type="ECO:0000313" key="2">
    <source>
        <dbReference type="EMBL" id="SDH42553.1"/>
    </source>
</evidence>
<dbReference type="PANTHER" id="PTHR35525">
    <property type="entry name" value="BLL6575 PROTEIN"/>
    <property type="match status" value="1"/>
</dbReference>
<name>A0A1G8CBD8_CHIFI</name>
<feature type="domain" description="Zinc finger CGNR" evidence="1">
    <location>
        <begin position="162"/>
        <end position="203"/>
    </location>
</feature>
<dbReference type="PANTHER" id="PTHR35525:SF3">
    <property type="entry name" value="BLL6575 PROTEIN"/>
    <property type="match status" value="1"/>
</dbReference>
<dbReference type="SUPFAM" id="SSF160904">
    <property type="entry name" value="Jann2411-like"/>
    <property type="match status" value="1"/>
</dbReference>
<dbReference type="OrthoDB" id="123307at2"/>
<dbReference type="STRING" id="104663.SAMN04488121_11276"/>
<organism evidence="2 3">
    <name type="scientific">Chitinophaga filiformis</name>
    <name type="common">Myxococcus filiformis</name>
    <name type="synonym">Flexibacter filiformis</name>
    <dbReference type="NCBI Taxonomy" id="104663"/>
    <lineage>
        <taxon>Bacteria</taxon>
        <taxon>Pseudomonadati</taxon>
        <taxon>Bacteroidota</taxon>
        <taxon>Chitinophagia</taxon>
        <taxon>Chitinophagales</taxon>
        <taxon>Chitinophagaceae</taxon>
        <taxon>Chitinophaga</taxon>
    </lineage>
</organism>
<dbReference type="RefSeq" id="WP_089838074.1">
    <property type="nucleotide sequence ID" value="NZ_FNBN01000012.1"/>
</dbReference>
<evidence type="ECO:0000259" key="1">
    <source>
        <dbReference type="Pfam" id="PF11706"/>
    </source>
</evidence>
<accession>A0A1G8CBD8</accession>
<gene>
    <name evidence="2" type="ORF">SAMN04488121_11276</name>
</gene>
<dbReference type="EMBL" id="FNBN01000012">
    <property type="protein sequence ID" value="SDH42553.1"/>
    <property type="molecule type" value="Genomic_DNA"/>
</dbReference>
<reference evidence="2 3" key="1">
    <citation type="submission" date="2016-10" db="EMBL/GenBank/DDBJ databases">
        <authorList>
            <person name="de Groot N.N."/>
        </authorList>
    </citation>
    <scope>NUCLEOTIDE SEQUENCE [LARGE SCALE GENOMIC DNA]</scope>
    <source>
        <strain evidence="2 3">DSM 527</strain>
    </source>
</reference>
<evidence type="ECO:0000313" key="3">
    <source>
        <dbReference type="Proteomes" id="UP000199045"/>
    </source>
</evidence>
<dbReference type="InterPro" id="IPR010852">
    <property type="entry name" value="ABATE"/>
</dbReference>
<protein>
    <submittedName>
        <fullName evidence="2">Conserved protein containing a Zn-ribbon-like motif, possibly RNA-binding</fullName>
    </submittedName>
</protein>
<dbReference type="Gene3D" id="1.10.3300.10">
    <property type="entry name" value="Jann2411-like domain"/>
    <property type="match status" value="1"/>
</dbReference>